<dbReference type="PROSITE" id="PS00409">
    <property type="entry name" value="PROKAR_NTER_METHYL"/>
    <property type="match status" value="1"/>
</dbReference>
<name>X0TJ31_9ZZZZ</name>
<accession>X0TJ31</accession>
<feature type="non-terminal residue" evidence="2">
    <location>
        <position position="42"/>
    </location>
</feature>
<dbReference type="InterPro" id="IPR045584">
    <property type="entry name" value="Pilin-like"/>
</dbReference>
<dbReference type="EMBL" id="BARS01013112">
    <property type="protein sequence ID" value="GAF93528.1"/>
    <property type="molecule type" value="Genomic_DNA"/>
</dbReference>
<organism evidence="2">
    <name type="scientific">marine sediment metagenome</name>
    <dbReference type="NCBI Taxonomy" id="412755"/>
    <lineage>
        <taxon>unclassified sequences</taxon>
        <taxon>metagenomes</taxon>
        <taxon>ecological metagenomes</taxon>
    </lineage>
</organism>
<comment type="caution">
    <text evidence="2">The sequence shown here is derived from an EMBL/GenBank/DDBJ whole genome shotgun (WGS) entry which is preliminary data.</text>
</comment>
<gene>
    <name evidence="2" type="ORF">S01H1_22972</name>
</gene>
<dbReference type="InterPro" id="IPR012902">
    <property type="entry name" value="N_methyl_site"/>
</dbReference>
<evidence type="ECO:0008006" key="3">
    <source>
        <dbReference type="Google" id="ProtNLM"/>
    </source>
</evidence>
<proteinExistence type="predicted"/>
<reference evidence="2" key="1">
    <citation type="journal article" date="2014" name="Front. Microbiol.">
        <title>High frequency of phylogenetically diverse reductive dehalogenase-homologous genes in deep subseafloor sedimentary metagenomes.</title>
        <authorList>
            <person name="Kawai M."/>
            <person name="Futagami T."/>
            <person name="Toyoda A."/>
            <person name="Takaki Y."/>
            <person name="Nishi S."/>
            <person name="Hori S."/>
            <person name="Arai W."/>
            <person name="Tsubouchi T."/>
            <person name="Morono Y."/>
            <person name="Uchiyama I."/>
            <person name="Ito T."/>
            <person name="Fujiyama A."/>
            <person name="Inagaki F."/>
            <person name="Takami H."/>
        </authorList>
    </citation>
    <scope>NUCLEOTIDE SEQUENCE</scope>
    <source>
        <strain evidence="2">Expedition CK06-06</strain>
    </source>
</reference>
<dbReference type="AlphaFoldDB" id="X0TJ31"/>
<keyword evidence="1" id="KW-1133">Transmembrane helix</keyword>
<keyword evidence="1" id="KW-0812">Transmembrane</keyword>
<keyword evidence="1" id="KW-0472">Membrane</keyword>
<evidence type="ECO:0000256" key="1">
    <source>
        <dbReference type="SAM" id="Phobius"/>
    </source>
</evidence>
<dbReference type="Gene3D" id="3.30.700.10">
    <property type="entry name" value="Glycoprotein, Type 4 Pilin"/>
    <property type="match status" value="1"/>
</dbReference>
<evidence type="ECO:0000313" key="2">
    <source>
        <dbReference type="EMBL" id="GAF93528.1"/>
    </source>
</evidence>
<dbReference type="SUPFAM" id="SSF54523">
    <property type="entry name" value="Pili subunits"/>
    <property type="match status" value="1"/>
</dbReference>
<dbReference type="NCBIfam" id="TIGR02532">
    <property type="entry name" value="IV_pilin_GFxxxE"/>
    <property type="match status" value="1"/>
</dbReference>
<feature type="transmembrane region" description="Helical" evidence="1">
    <location>
        <begin position="12"/>
        <end position="33"/>
    </location>
</feature>
<sequence length="42" mass="4893">MTHMTLSRKKKGFTLIEMIIVFVLIGILVGLGIPHYKYSTWR</sequence>
<dbReference type="Pfam" id="PF07963">
    <property type="entry name" value="N_methyl"/>
    <property type="match status" value="1"/>
</dbReference>
<protein>
    <recommendedName>
        <fullName evidence="3">Prepilin-type N-terminal cleavage/methylation domain-containing protein</fullName>
    </recommendedName>
</protein>